<name>A0A3A4P4G3_ABYX5</name>
<accession>A0A3A4P4G3</accession>
<dbReference type="Proteomes" id="UP000265882">
    <property type="component" value="Unassembled WGS sequence"/>
</dbReference>
<dbReference type="InterPro" id="IPR024208">
    <property type="entry name" value="DUF3842"/>
</dbReference>
<dbReference type="Pfam" id="PF12953">
    <property type="entry name" value="DUF3842"/>
    <property type="match status" value="1"/>
</dbReference>
<protein>
    <submittedName>
        <fullName evidence="1">DUF3842 family protein</fullName>
    </submittedName>
</protein>
<proteinExistence type="predicted"/>
<gene>
    <name evidence="1" type="ORF">C4520_02615</name>
</gene>
<organism evidence="1 2">
    <name type="scientific">Abyssobacteria bacterium (strain SURF_5)</name>
    <dbReference type="NCBI Taxonomy" id="2093360"/>
    <lineage>
        <taxon>Bacteria</taxon>
        <taxon>Pseudomonadati</taxon>
        <taxon>Candidatus Hydrogenedentota</taxon>
        <taxon>Candidatus Abyssobacteria</taxon>
    </lineage>
</organism>
<dbReference type="EMBL" id="QZKU01000024">
    <property type="protein sequence ID" value="RJP25346.1"/>
    <property type="molecule type" value="Genomic_DNA"/>
</dbReference>
<evidence type="ECO:0000313" key="1">
    <source>
        <dbReference type="EMBL" id="RJP25346.1"/>
    </source>
</evidence>
<evidence type="ECO:0000313" key="2">
    <source>
        <dbReference type="Proteomes" id="UP000265882"/>
    </source>
</evidence>
<sequence>MIVGVVDGQGGGIGAHVVERLRKALPEETEIIALGTNAIATVAMMKAGANKGASGENAIRQTAPRLDVITGALAILQPHSMLGEITPAMVEALVQSRGRKIVMPLKSAEIELVGLKDEPIPHLIEELARRISALVREPSNV</sequence>
<reference evidence="1 2" key="1">
    <citation type="journal article" date="2017" name="ISME J.">
        <title>Energy and carbon metabolisms in a deep terrestrial subsurface fluid microbial community.</title>
        <authorList>
            <person name="Momper L."/>
            <person name="Jungbluth S.P."/>
            <person name="Lee M.D."/>
            <person name="Amend J.P."/>
        </authorList>
    </citation>
    <scope>NUCLEOTIDE SEQUENCE [LARGE SCALE GENOMIC DNA]</scope>
    <source>
        <strain evidence="1">SURF_5</strain>
    </source>
</reference>
<dbReference type="AlphaFoldDB" id="A0A3A4P4G3"/>
<comment type="caution">
    <text evidence="1">The sequence shown here is derived from an EMBL/GenBank/DDBJ whole genome shotgun (WGS) entry which is preliminary data.</text>
</comment>